<dbReference type="Proteomes" id="UP001620626">
    <property type="component" value="Unassembled WGS sequence"/>
</dbReference>
<organism evidence="3 4">
    <name type="scientific">Heterodera trifolii</name>
    <dbReference type="NCBI Taxonomy" id="157864"/>
    <lineage>
        <taxon>Eukaryota</taxon>
        <taxon>Metazoa</taxon>
        <taxon>Ecdysozoa</taxon>
        <taxon>Nematoda</taxon>
        <taxon>Chromadorea</taxon>
        <taxon>Rhabditida</taxon>
        <taxon>Tylenchina</taxon>
        <taxon>Tylenchomorpha</taxon>
        <taxon>Tylenchoidea</taxon>
        <taxon>Heteroderidae</taxon>
        <taxon>Heteroderinae</taxon>
        <taxon>Heterodera</taxon>
    </lineage>
</organism>
<evidence type="ECO:0000259" key="2">
    <source>
        <dbReference type="Pfam" id="PF00095"/>
    </source>
</evidence>
<comment type="caution">
    <text evidence="3">The sequence shown here is derived from an EMBL/GenBank/DDBJ whole genome shotgun (WGS) entry which is preliminary data.</text>
</comment>
<evidence type="ECO:0000313" key="3">
    <source>
        <dbReference type="EMBL" id="KAL3113439.1"/>
    </source>
</evidence>
<accession>A0ABD2LGE1</accession>
<reference evidence="3 4" key="1">
    <citation type="submission" date="2024-10" db="EMBL/GenBank/DDBJ databases">
        <authorList>
            <person name="Kim D."/>
        </authorList>
    </citation>
    <scope>NUCLEOTIDE SEQUENCE [LARGE SCALE GENOMIC DNA]</scope>
    <source>
        <strain evidence="3">BH-2024</strain>
    </source>
</reference>
<protein>
    <recommendedName>
        <fullName evidence="2">WAP domain-containing protein</fullName>
    </recommendedName>
</protein>
<dbReference type="EMBL" id="JBICBT010000446">
    <property type="protein sequence ID" value="KAL3113439.1"/>
    <property type="molecule type" value="Genomic_DNA"/>
</dbReference>
<keyword evidence="4" id="KW-1185">Reference proteome</keyword>
<sequence>MCSLLIPSVFILLALLFTSIASEFLSPPIRITPKPPLATSESRHGPFALSEPADGFEFFGVGDETQRANDGIERNPQRKGKLRHCTFKYIPSSCNQTKQCDTQRMCVQITGDPCCAPGDGECPTPAQLDVSCLKPKPINWCHHDKDCAKSALCCDTGCGYNINSLIVWAFGGSGAIGGEEHFGNPSFIKHLSHIVTDCQ</sequence>
<gene>
    <name evidence="3" type="ORF">niasHT_013549</name>
</gene>
<dbReference type="Gene3D" id="4.10.75.10">
    <property type="entry name" value="Elafin-like"/>
    <property type="match status" value="1"/>
</dbReference>
<name>A0ABD2LGE1_9BILA</name>
<dbReference type="PANTHER" id="PTHR36938">
    <property type="entry name" value="PROTEIN CBG26935"/>
    <property type="match status" value="1"/>
</dbReference>
<dbReference type="PANTHER" id="PTHR36938:SF1">
    <property type="entry name" value="WAP DOMAIN-CONTAINING PROTEIN"/>
    <property type="match status" value="1"/>
</dbReference>
<dbReference type="AlphaFoldDB" id="A0ABD2LGE1"/>
<evidence type="ECO:0000313" key="4">
    <source>
        <dbReference type="Proteomes" id="UP001620626"/>
    </source>
</evidence>
<feature type="domain" description="WAP" evidence="2">
    <location>
        <begin position="120"/>
        <end position="160"/>
    </location>
</feature>
<dbReference type="InterPro" id="IPR008197">
    <property type="entry name" value="WAP_dom"/>
</dbReference>
<keyword evidence="1" id="KW-0732">Signal</keyword>
<dbReference type="Pfam" id="PF00095">
    <property type="entry name" value="WAP"/>
    <property type="match status" value="1"/>
</dbReference>
<feature type="chain" id="PRO_5044887182" description="WAP domain-containing protein" evidence="1">
    <location>
        <begin position="22"/>
        <end position="199"/>
    </location>
</feature>
<feature type="signal peptide" evidence="1">
    <location>
        <begin position="1"/>
        <end position="21"/>
    </location>
</feature>
<dbReference type="InterPro" id="IPR036645">
    <property type="entry name" value="Elafin-like_sf"/>
</dbReference>
<evidence type="ECO:0000256" key="1">
    <source>
        <dbReference type="SAM" id="SignalP"/>
    </source>
</evidence>
<proteinExistence type="predicted"/>